<sequence>MKKLRSKSPSWASAIRAADERLVSDMDRQMARWAEYFGQLFTVDLSLGQHHTTGLWAVDADPPIDETASSLDEVSYFSRGSRVSLDISAGSPVIFLPMSSQSNDLLVGDLGSITVMNTFLWAGSEGTIKQAREVDAGPQPFSIMRLRQQGRHSEAAAPTSTQHSNFDGNVNPENSSKPHKCLLDVMFVSLVNMDIHTGTRSPTQHSQYNHKQLGRGNSSSSEEKHSKKRNRGGKKEEKGRKSRKNASVGEVEWVFGSYMVRRCGTSLLHDKCALELQVERNLDTAISHAGP</sequence>
<reference evidence="2" key="1">
    <citation type="submission" date="2020-07" db="EMBL/GenBank/DDBJ databases">
        <title>The High-quality genome of the commercially important snow crab, Chionoecetes opilio.</title>
        <authorList>
            <person name="Jeong J.-H."/>
            <person name="Ryu S."/>
        </authorList>
    </citation>
    <scope>NUCLEOTIDE SEQUENCE</scope>
    <source>
        <strain evidence="2">MADBK_172401_WGS</strain>
        <tissue evidence="2">Digestive gland</tissue>
    </source>
</reference>
<evidence type="ECO:0000313" key="2">
    <source>
        <dbReference type="EMBL" id="KAG0696636.1"/>
    </source>
</evidence>
<accession>A0A8J8WAY3</accession>
<dbReference type="AlphaFoldDB" id="A0A8J8WAY3"/>
<organism evidence="2 3">
    <name type="scientific">Chionoecetes opilio</name>
    <name type="common">Atlantic snow crab</name>
    <name type="synonym">Cancer opilio</name>
    <dbReference type="NCBI Taxonomy" id="41210"/>
    <lineage>
        <taxon>Eukaryota</taxon>
        <taxon>Metazoa</taxon>
        <taxon>Ecdysozoa</taxon>
        <taxon>Arthropoda</taxon>
        <taxon>Crustacea</taxon>
        <taxon>Multicrustacea</taxon>
        <taxon>Malacostraca</taxon>
        <taxon>Eumalacostraca</taxon>
        <taxon>Eucarida</taxon>
        <taxon>Decapoda</taxon>
        <taxon>Pleocyemata</taxon>
        <taxon>Brachyura</taxon>
        <taxon>Eubrachyura</taxon>
        <taxon>Majoidea</taxon>
        <taxon>Majidae</taxon>
        <taxon>Chionoecetes</taxon>
    </lineage>
</organism>
<gene>
    <name evidence="2" type="primary">VPS13D_3</name>
    <name evidence="2" type="ORF">GWK47_026462</name>
</gene>
<name>A0A8J8WAY3_CHIOP</name>
<comment type="caution">
    <text evidence="2">The sequence shown here is derived from an EMBL/GenBank/DDBJ whole genome shotgun (WGS) entry which is preliminary data.</text>
</comment>
<keyword evidence="3" id="KW-1185">Reference proteome</keyword>
<feature type="region of interest" description="Disordered" evidence="1">
    <location>
        <begin position="147"/>
        <end position="175"/>
    </location>
</feature>
<evidence type="ECO:0000313" key="3">
    <source>
        <dbReference type="Proteomes" id="UP000770661"/>
    </source>
</evidence>
<protein>
    <submittedName>
        <fullName evidence="2">Vacuolar protein sorting-associated protein 13D</fullName>
    </submittedName>
</protein>
<dbReference type="OrthoDB" id="6242193at2759"/>
<feature type="compositionally biased region" description="Polar residues" evidence="1">
    <location>
        <begin position="198"/>
        <end position="210"/>
    </location>
</feature>
<feature type="compositionally biased region" description="Polar residues" evidence="1">
    <location>
        <begin position="158"/>
        <end position="175"/>
    </location>
</feature>
<evidence type="ECO:0000256" key="1">
    <source>
        <dbReference type="SAM" id="MobiDB-lite"/>
    </source>
</evidence>
<dbReference type="Proteomes" id="UP000770661">
    <property type="component" value="Unassembled WGS sequence"/>
</dbReference>
<dbReference type="EMBL" id="JACEEZ010025865">
    <property type="protein sequence ID" value="KAG0696636.1"/>
    <property type="molecule type" value="Genomic_DNA"/>
</dbReference>
<feature type="region of interest" description="Disordered" evidence="1">
    <location>
        <begin position="198"/>
        <end position="246"/>
    </location>
</feature>
<proteinExistence type="predicted"/>